<feature type="chain" id="PRO_5030618741" description="Secreted protein" evidence="1">
    <location>
        <begin position="23"/>
        <end position="131"/>
    </location>
</feature>
<feature type="signal peptide" evidence="1">
    <location>
        <begin position="1"/>
        <end position="22"/>
    </location>
</feature>
<name>A0A7W7VWV8_KITKI</name>
<evidence type="ECO:0000256" key="1">
    <source>
        <dbReference type="SAM" id="SignalP"/>
    </source>
</evidence>
<keyword evidence="3" id="KW-1185">Reference proteome</keyword>
<keyword evidence="1" id="KW-0732">Signal</keyword>
<dbReference type="EMBL" id="JACHJV010000001">
    <property type="protein sequence ID" value="MBB4925094.1"/>
    <property type="molecule type" value="Genomic_DNA"/>
</dbReference>
<gene>
    <name evidence="2" type="ORF">FHR34_004087</name>
</gene>
<protein>
    <recommendedName>
        <fullName evidence="4">Secreted protein</fullName>
    </recommendedName>
</protein>
<reference evidence="2 3" key="1">
    <citation type="submission" date="2020-08" db="EMBL/GenBank/DDBJ databases">
        <title>Sequencing the genomes of 1000 actinobacteria strains.</title>
        <authorList>
            <person name="Klenk H.-P."/>
        </authorList>
    </citation>
    <scope>NUCLEOTIDE SEQUENCE [LARGE SCALE GENOMIC DNA]</scope>
    <source>
        <strain evidence="2 3">DSM 41654</strain>
    </source>
</reference>
<sequence length="131" mass="14062">MRKTLVLLCAAAALGLAAPAHADTVLQHRLWACEEPYSGQRECGPPMVIQPGGYLWVGQATKGPNVYTVYTGEGAGATQVGWGEMTGSGVAGRMYTNYTSQAVLVHVFEHADAPEDRCGTVFEHGFYESRL</sequence>
<comment type="caution">
    <text evidence="2">The sequence shown here is derived from an EMBL/GenBank/DDBJ whole genome shotgun (WGS) entry which is preliminary data.</text>
</comment>
<evidence type="ECO:0008006" key="4">
    <source>
        <dbReference type="Google" id="ProtNLM"/>
    </source>
</evidence>
<dbReference type="Proteomes" id="UP000540506">
    <property type="component" value="Unassembled WGS sequence"/>
</dbReference>
<evidence type="ECO:0000313" key="3">
    <source>
        <dbReference type="Proteomes" id="UP000540506"/>
    </source>
</evidence>
<organism evidence="2 3">
    <name type="scientific">Kitasatospora kifunensis</name>
    <name type="common">Streptomyces kifunensis</name>
    <dbReference type="NCBI Taxonomy" id="58351"/>
    <lineage>
        <taxon>Bacteria</taxon>
        <taxon>Bacillati</taxon>
        <taxon>Actinomycetota</taxon>
        <taxon>Actinomycetes</taxon>
        <taxon>Kitasatosporales</taxon>
        <taxon>Streptomycetaceae</taxon>
        <taxon>Kitasatospora</taxon>
    </lineage>
</organism>
<dbReference type="AlphaFoldDB" id="A0A7W7VWV8"/>
<proteinExistence type="predicted"/>
<evidence type="ECO:0000313" key="2">
    <source>
        <dbReference type="EMBL" id="MBB4925094.1"/>
    </source>
</evidence>
<accession>A0A7W7VWV8</accession>
<dbReference type="RefSeq" id="WP_184937005.1">
    <property type="nucleotide sequence ID" value="NZ_JACHJV010000001.1"/>
</dbReference>